<gene>
    <name evidence="2" type="ORF">PMIN01_09427</name>
</gene>
<evidence type="ECO:0000256" key="1">
    <source>
        <dbReference type="SAM" id="MobiDB-lite"/>
    </source>
</evidence>
<accession>A0A9P6GBV6</accession>
<name>A0A9P6GBV6_9PLEO</name>
<protein>
    <submittedName>
        <fullName evidence="2">Uncharacterized protein</fullName>
    </submittedName>
</protein>
<dbReference type="EMBL" id="WJXW01000010">
    <property type="protein sequence ID" value="KAF9732569.1"/>
    <property type="molecule type" value="Genomic_DNA"/>
</dbReference>
<feature type="compositionally biased region" description="Low complexity" evidence="1">
    <location>
        <begin position="10"/>
        <end position="28"/>
    </location>
</feature>
<dbReference type="SUPFAM" id="SSF101447">
    <property type="entry name" value="Formin homology 2 domain (FH2 domain)"/>
    <property type="match status" value="1"/>
</dbReference>
<dbReference type="Proteomes" id="UP000756921">
    <property type="component" value="Unassembled WGS sequence"/>
</dbReference>
<sequence>MQTIRFRNIAPKPAASSPAPVAARVEMPAAPPPPPPPPPPPAPTMPSLVSTQNVAPARPPPRNLSSVLQALRRPVCRPDTSPSLHYACIDLRLSAFQLYEYTWATMLWADLHPTAPTAADEDLLFERIFLSVMIRHNSTDTEVAPYTTKLTPLMRFLVRRAMTKGPYEPLGRKWTGSEVQVMEMKERYGCKCEEFGGGKTEMGSTEEMLGRELLEWASRAEADEDEDIVFFRGGRNANTHWVRCTLRKIWHTMLENRT</sequence>
<keyword evidence="3" id="KW-1185">Reference proteome</keyword>
<feature type="region of interest" description="Disordered" evidence="1">
    <location>
        <begin position="1"/>
        <end position="63"/>
    </location>
</feature>
<feature type="compositionally biased region" description="Pro residues" evidence="1">
    <location>
        <begin position="29"/>
        <end position="44"/>
    </location>
</feature>
<organism evidence="2 3">
    <name type="scientific">Paraphaeosphaeria minitans</name>
    <dbReference type="NCBI Taxonomy" id="565426"/>
    <lineage>
        <taxon>Eukaryota</taxon>
        <taxon>Fungi</taxon>
        <taxon>Dikarya</taxon>
        <taxon>Ascomycota</taxon>
        <taxon>Pezizomycotina</taxon>
        <taxon>Dothideomycetes</taxon>
        <taxon>Pleosporomycetidae</taxon>
        <taxon>Pleosporales</taxon>
        <taxon>Massarineae</taxon>
        <taxon>Didymosphaeriaceae</taxon>
        <taxon>Paraphaeosphaeria</taxon>
    </lineage>
</organism>
<dbReference type="OrthoDB" id="3794927at2759"/>
<evidence type="ECO:0000313" key="3">
    <source>
        <dbReference type="Proteomes" id="UP000756921"/>
    </source>
</evidence>
<reference evidence="2" key="1">
    <citation type="journal article" date="2020" name="Mol. Plant Microbe Interact.">
        <title>Genome Sequence of the Biocontrol Agent Coniothyrium minitans strain Conio (IMI 134523).</title>
        <authorList>
            <person name="Patel D."/>
            <person name="Shittu T.A."/>
            <person name="Baroncelli R."/>
            <person name="Muthumeenakshi S."/>
            <person name="Osborne T.H."/>
            <person name="Janganan T.K."/>
            <person name="Sreenivasaprasad S."/>
        </authorList>
    </citation>
    <scope>NUCLEOTIDE SEQUENCE</scope>
    <source>
        <strain evidence="2">Conio</strain>
    </source>
</reference>
<dbReference type="AlphaFoldDB" id="A0A9P6GBV6"/>
<proteinExistence type="predicted"/>
<comment type="caution">
    <text evidence="2">The sequence shown here is derived from an EMBL/GenBank/DDBJ whole genome shotgun (WGS) entry which is preliminary data.</text>
</comment>
<evidence type="ECO:0000313" key="2">
    <source>
        <dbReference type="EMBL" id="KAF9732569.1"/>
    </source>
</evidence>